<gene>
    <name evidence="2" type="ORF">CENPK1137D_1958</name>
</gene>
<dbReference type="Proteomes" id="UP000013192">
    <property type="component" value="Chromosome XVI"/>
</dbReference>
<dbReference type="HOGENOM" id="CLU_1039014_0_0_1"/>
<proteinExistence type="predicted"/>
<evidence type="ECO:0000256" key="1">
    <source>
        <dbReference type="SAM" id="SignalP"/>
    </source>
</evidence>
<dbReference type="EMBL" id="CM001537">
    <property type="protein sequence ID" value="EIW07371.1"/>
    <property type="molecule type" value="Genomic_DNA"/>
</dbReference>
<organism evidence="2">
    <name type="scientific">Saccharomyces cerevisiae (strain CEN.PK113-7D)</name>
    <name type="common">Baker's yeast</name>
    <dbReference type="NCBI Taxonomy" id="889517"/>
    <lineage>
        <taxon>Eukaryota</taxon>
        <taxon>Fungi</taxon>
        <taxon>Dikarya</taxon>
        <taxon>Ascomycota</taxon>
        <taxon>Saccharomycotina</taxon>
        <taxon>Saccharomycetes</taxon>
        <taxon>Saccharomycetales</taxon>
        <taxon>Saccharomycetaceae</taxon>
        <taxon>Saccharomyces</taxon>
    </lineage>
</organism>
<keyword evidence="1" id="KW-0732">Signal</keyword>
<feature type="chain" id="PRO_5004108370" evidence="1">
    <location>
        <begin position="20"/>
        <end position="268"/>
    </location>
</feature>
<reference evidence="2" key="1">
    <citation type="submission" date="2012-03" db="EMBL/GenBank/DDBJ databases">
        <title>De novo sequencing, assembly and analysis of the genome of the laboratory strain Saccharomyces cerevisiae CEN.PK113-7D, a model for modern industrial biotechnology.</title>
        <authorList>
            <person name="Nijkamp J.F."/>
            <person name="van den Broek M.A."/>
            <person name="Datema E."/>
            <person name="de Kok S."/>
            <person name="Bosman L."/>
            <person name="Luttink M.A."/>
            <person name="Daran-Lapujade P."/>
            <person name="Vongsangnak W."/>
            <person name="Nielsen J."/>
            <person name="Heijne W.H.M."/>
            <person name="Klaassen P."/>
            <person name="Platt D."/>
            <person name="Paddon C.J."/>
            <person name="Koetter P."/>
            <person name="van Ham R.C."/>
            <person name="Reinders M.J.T."/>
            <person name="Pronk J.T."/>
            <person name="de Ridder D."/>
            <person name="Daran J.-M."/>
        </authorList>
    </citation>
    <scope>NUCLEOTIDE SEQUENCE</scope>
    <source>
        <strain evidence="2">CEN.PK113-7D</strain>
    </source>
</reference>
<feature type="signal peptide" evidence="1">
    <location>
        <begin position="1"/>
        <end position="19"/>
    </location>
</feature>
<accession>N1NWP9</accession>
<sequence>MQLMKFLSILFAWVSYSIATQTSWSDGLMRTLATGVRSTASDVPTYRCFCDISMNSIEMEKIVEVVSLHYINNASNIGVDLSNTILDAIDPLKSRECKDLSKPDLFNNKPTLRQKSVSITQRISNVLFAGIKQLFSRLFTIIKANQRCTGITSYPTSRSPGNLSKKLTVYLWVSWFQTKDVTDTDSIYIIAVSLPKVQTTSISSVISKEVREWIFDEARKTNLASWCSKNVINKNWEANFRFLKWNGEKLFQQNIWDIPCQSSQMTLH</sequence>
<protein>
    <submittedName>
        <fullName evidence="2">Uncharacterized protein</fullName>
    </submittedName>
</protein>
<dbReference type="OrthoDB" id="10470251at2759"/>
<evidence type="ECO:0000313" key="2">
    <source>
        <dbReference type="EMBL" id="EIW07371.1"/>
    </source>
</evidence>
<dbReference type="AlphaFoldDB" id="N1NWP9"/>
<name>N1NWP9_YEASC</name>